<feature type="region of interest" description="Disordered" evidence="1">
    <location>
        <begin position="270"/>
        <end position="311"/>
    </location>
</feature>
<dbReference type="PANTHER" id="PTHR45716:SF2">
    <property type="entry name" value="BITESIZE, ISOFORM I"/>
    <property type="match status" value="1"/>
</dbReference>
<accession>A0AAV8WX22</accession>
<proteinExistence type="predicted"/>
<feature type="compositionally biased region" description="Polar residues" evidence="1">
    <location>
        <begin position="614"/>
        <end position="625"/>
    </location>
</feature>
<feature type="compositionally biased region" description="Basic and acidic residues" evidence="1">
    <location>
        <begin position="291"/>
        <end position="300"/>
    </location>
</feature>
<feature type="compositionally biased region" description="Basic and acidic residues" evidence="1">
    <location>
        <begin position="383"/>
        <end position="394"/>
    </location>
</feature>
<dbReference type="PANTHER" id="PTHR45716">
    <property type="entry name" value="BITESIZE, ISOFORM I"/>
    <property type="match status" value="1"/>
</dbReference>
<protein>
    <submittedName>
        <fullName evidence="2">Uncharacterized protein</fullName>
    </submittedName>
</protein>
<dbReference type="AlphaFoldDB" id="A0AAV8WX22"/>
<feature type="compositionally biased region" description="Low complexity" evidence="1">
    <location>
        <begin position="430"/>
        <end position="442"/>
    </location>
</feature>
<feature type="compositionally biased region" description="Basic residues" evidence="1">
    <location>
        <begin position="969"/>
        <end position="980"/>
    </location>
</feature>
<organism evidence="2 3">
    <name type="scientific">Rhamnusium bicolor</name>
    <dbReference type="NCBI Taxonomy" id="1586634"/>
    <lineage>
        <taxon>Eukaryota</taxon>
        <taxon>Metazoa</taxon>
        <taxon>Ecdysozoa</taxon>
        <taxon>Arthropoda</taxon>
        <taxon>Hexapoda</taxon>
        <taxon>Insecta</taxon>
        <taxon>Pterygota</taxon>
        <taxon>Neoptera</taxon>
        <taxon>Endopterygota</taxon>
        <taxon>Coleoptera</taxon>
        <taxon>Polyphaga</taxon>
        <taxon>Cucujiformia</taxon>
        <taxon>Chrysomeloidea</taxon>
        <taxon>Cerambycidae</taxon>
        <taxon>Lepturinae</taxon>
        <taxon>Rhagiini</taxon>
        <taxon>Rhamnusium</taxon>
    </lineage>
</organism>
<feature type="region of interest" description="Disordered" evidence="1">
    <location>
        <begin position="329"/>
        <end position="415"/>
    </location>
</feature>
<evidence type="ECO:0000256" key="1">
    <source>
        <dbReference type="SAM" id="MobiDB-lite"/>
    </source>
</evidence>
<reference evidence="2" key="1">
    <citation type="journal article" date="2023" name="Insect Mol. Biol.">
        <title>Genome sequencing provides insights into the evolution of gene families encoding plant cell wall-degrading enzymes in longhorned beetles.</title>
        <authorList>
            <person name="Shin N.R."/>
            <person name="Okamura Y."/>
            <person name="Kirsch R."/>
            <person name="Pauchet Y."/>
        </authorList>
    </citation>
    <scope>NUCLEOTIDE SEQUENCE</scope>
    <source>
        <strain evidence="2">RBIC_L_NR</strain>
    </source>
</reference>
<feature type="region of interest" description="Disordered" evidence="1">
    <location>
        <begin position="25"/>
        <end position="51"/>
    </location>
</feature>
<dbReference type="GO" id="GO:0070382">
    <property type="term" value="C:exocytic vesicle"/>
    <property type="evidence" value="ECO:0007669"/>
    <property type="project" value="TreeGrafter"/>
</dbReference>
<feature type="compositionally biased region" description="Basic and acidic residues" evidence="1">
    <location>
        <begin position="603"/>
        <end position="613"/>
    </location>
</feature>
<dbReference type="Proteomes" id="UP001162156">
    <property type="component" value="Unassembled WGS sequence"/>
</dbReference>
<feature type="compositionally biased region" description="Low complexity" evidence="1">
    <location>
        <begin position="275"/>
        <end position="285"/>
    </location>
</feature>
<feature type="region of interest" description="Disordered" evidence="1">
    <location>
        <begin position="94"/>
        <end position="123"/>
    </location>
</feature>
<dbReference type="GO" id="GO:0042043">
    <property type="term" value="F:neurexin family protein binding"/>
    <property type="evidence" value="ECO:0007669"/>
    <property type="project" value="TreeGrafter"/>
</dbReference>
<feature type="compositionally biased region" description="Polar residues" evidence="1">
    <location>
        <begin position="1063"/>
        <end position="1077"/>
    </location>
</feature>
<evidence type="ECO:0000313" key="3">
    <source>
        <dbReference type="Proteomes" id="UP001162156"/>
    </source>
</evidence>
<evidence type="ECO:0000313" key="2">
    <source>
        <dbReference type="EMBL" id="KAJ8930780.1"/>
    </source>
</evidence>
<keyword evidence="3" id="KW-1185">Reference proteome</keyword>
<gene>
    <name evidence="2" type="ORF">NQ314_016391</name>
</gene>
<feature type="compositionally biased region" description="Low complexity" evidence="1">
    <location>
        <begin position="396"/>
        <end position="413"/>
    </location>
</feature>
<dbReference type="GO" id="GO:0005886">
    <property type="term" value="C:plasma membrane"/>
    <property type="evidence" value="ECO:0007669"/>
    <property type="project" value="TreeGrafter"/>
</dbReference>
<name>A0AAV8WX22_9CUCU</name>
<feature type="region of interest" description="Disordered" evidence="1">
    <location>
        <begin position="948"/>
        <end position="1078"/>
    </location>
</feature>
<feature type="region of interest" description="Disordered" evidence="1">
    <location>
        <begin position="430"/>
        <end position="451"/>
    </location>
</feature>
<sequence length="1140" mass="124990">WRRGPEADLLDILLPEGDDYKLVFISSDSSSKEEDIDDNDSSSTASSFPIDECDWDYFEPGPGARPVLNWNSPFGSPRVYRRSAVESPIGSPIVYRRTRESDTGTDEDNIRLDSGSPASSDSLFQARVNDEALEQLRNEKVMEEAALQCVHADASDIPQRPPCQSCGAPTQYIPIPVPVPIPFPVPTLWTPQDSVMLYGPQSLDQSAVSRWRVLPRNLWPYVSQAALIWPLINTGELGPLHSVLHNNNSECGASTDTTMPVATDRDRAANVSQLTTTATSTNNKSTSEESCENKENKTEECSNNNPPLVDEGEEITGYLECENCYISSTDASGDSSDSCDTSDNTHRKPRVRRVYNVNGGDGRQSDDALPSSNVTSDCDEEDGRLSHSSVREDDMSSSGSADTDSDDTGTVADQKPKRFSRIFVVNKNISSSSNASTSSSDTDTSDNDTDTEMDCTVILTNIKPIDTEKIDENCSSSVSNLADNLDNVNIDNEKSKEITDSVSVDSLKDKTDNAGANKILDCDKLNGDKINKIDSVNNDIRIELSNVLTEPTNKGIIVNKVSGKHFKESEYMSSSPGLSDVSAESLNSSDVEQVRGYNDEIHSNTEDAGERLSKNSNSGETSFLSEASRETQDGYTSTAGSEWNASAEIRSTEPVNVEGESMNTRGDGEQAGVLVTGESDVCLSRNAARYTSLVMITQEPAPNYQQVSVVTSDTTTLMPDNDVVVRHTNWQSESRRKNEQYSDRYVTVAKNADTLLLSDNPNQLGENVTVITGGETLSAFEEGLADDDSWVENLSHDDEDEFATNSPTDDSSSGEEVTLTCSAAIDREDELRGYHRTAIDFTLHTIVEESCEESEVEQNASKKKERPASATDLEKYFFFGLGDGTVPSINSNREDAFSETSSIYSEGMESLGGLEEIQQQNDNSDPAELASSRLEKYFLSGFMGFTAERRDSDGSVGSDSEGRPSPEQRRKKLVRARGTGRSHSSSLDNLDNAGNDQTTETQINSEDSSSSDSDTYDEINTFEKSDGQFDTIKQTTQEVDEKENDSNEDEDGHKTPQPEILPLSSNLITNKNQQSRDSGFIGSCDDLLKEQRDNNTPELPVNKNELKIELENIIEEKKCDEKVAPLSTPPCHVIDTKRQL</sequence>
<feature type="compositionally biased region" description="Acidic residues" evidence="1">
    <location>
        <begin position="1038"/>
        <end position="1050"/>
    </location>
</feature>
<dbReference type="EMBL" id="JANEYF010004549">
    <property type="protein sequence ID" value="KAJ8930780.1"/>
    <property type="molecule type" value="Genomic_DNA"/>
</dbReference>
<feature type="region of interest" description="Disordered" evidence="1">
    <location>
        <begin position="603"/>
        <end position="668"/>
    </location>
</feature>
<feature type="non-terminal residue" evidence="2">
    <location>
        <position position="1"/>
    </location>
</feature>
<dbReference type="GO" id="GO:0006887">
    <property type="term" value="P:exocytosis"/>
    <property type="evidence" value="ECO:0007669"/>
    <property type="project" value="TreeGrafter"/>
</dbReference>
<feature type="compositionally biased region" description="Polar residues" evidence="1">
    <location>
        <begin position="633"/>
        <end position="644"/>
    </location>
</feature>
<comment type="caution">
    <text evidence="2">The sequence shown here is derived from an EMBL/GenBank/DDBJ whole genome shotgun (WGS) entry which is preliminary data.</text>
</comment>
<feature type="compositionally biased region" description="Polar residues" evidence="1">
    <location>
        <begin position="981"/>
        <end position="1004"/>
    </location>
</feature>
<feature type="compositionally biased region" description="Low complexity" evidence="1">
    <location>
        <begin position="329"/>
        <end position="342"/>
    </location>
</feature>